<protein>
    <submittedName>
        <fullName evidence="6">GntR family transcriptional regulator</fullName>
    </submittedName>
</protein>
<dbReference type="InterPro" id="IPR036388">
    <property type="entry name" value="WH-like_DNA-bd_sf"/>
</dbReference>
<evidence type="ECO:0000256" key="1">
    <source>
        <dbReference type="ARBA" id="ARBA00023015"/>
    </source>
</evidence>
<keyword evidence="1" id="KW-0805">Transcription regulation</keyword>
<evidence type="ECO:0000259" key="5">
    <source>
        <dbReference type="PROSITE" id="PS50949"/>
    </source>
</evidence>
<dbReference type="InterPro" id="IPR011711">
    <property type="entry name" value="GntR_C"/>
</dbReference>
<evidence type="ECO:0000313" key="6">
    <source>
        <dbReference type="EMBL" id="WAP66909.1"/>
    </source>
</evidence>
<evidence type="ECO:0000256" key="3">
    <source>
        <dbReference type="ARBA" id="ARBA00023163"/>
    </source>
</evidence>
<dbReference type="PRINTS" id="PR00035">
    <property type="entry name" value="HTHGNTR"/>
</dbReference>
<gene>
    <name evidence="6" type="ORF">OH818_14680</name>
</gene>
<dbReference type="InterPro" id="IPR008920">
    <property type="entry name" value="TF_FadR/GntR_C"/>
</dbReference>
<keyword evidence="7" id="KW-1185">Reference proteome</keyword>
<evidence type="ECO:0000256" key="4">
    <source>
        <dbReference type="SAM" id="MobiDB-lite"/>
    </source>
</evidence>
<evidence type="ECO:0000313" key="7">
    <source>
        <dbReference type="Proteomes" id="UP001164020"/>
    </source>
</evidence>
<dbReference type="Pfam" id="PF07729">
    <property type="entry name" value="FCD"/>
    <property type="match status" value="1"/>
</dbReference>
<keyword evidence="3" id="KW-0804">Transcription</keyword>
<reference evidence="6" key="1">
    <citation type="submission" date="2022-12" db="EMBL/GenBank/DDBJ databases">
        <title>Jiella pelagia sp. nov., isolated from phosphonate enriched culture of Northwest Pacific surface seawater.</title>
        <authorList>
            <person name="Shin D.Y."/>
            <person name="Hwang C.Y."/>
        </authorList>
    </citation>
    <scope>NUCLEOTIDE SEQUENCE</scope>
    <source>
        <strain evidence="6">HL-NP1</strain>
    </source>
</reference>
<dbReference type="PROSITE" id="PS50949">
    <property type="entry name" value="HTH_GNTR"/>
    <property type="match status" value="1"/>
</dbReference>
<feature type="region of interest" description="Disordered" evidence="4">
    <location>
        <begin position="1"/>
        <end position="27"/>
    </location>
</feature>
<dbReference type="SMART" id="SM00345">
    <property type="entry name" value="HTH_GNTR"/>
    <property type="match status" value="1"/>
</dbReference>
<dbReference type="Pfam" id="PF00392">
    <property type="entry name" value="GntR"/>
    <property type="match status" value="1"/>
</dbReference>
<feature type="domain" description="HTH gntR-type" evidence="5">
    <location>
        <begin position="27"/>
        <end position="94"/>
    </location>
</feature>
<dbReference type="PANTHER" id="PTHR43537">
    <property type="entry name" value="TRANSCRIPTIONAL REGULATOR, GNTR FAMILY"/>
    <property type="match status" value="1"/>
</dbReference>
<proteinExistence type="predicted"/>
<dbReference type="SUPFAM" id="SSF46785">
    <property type="entry name" value="Winged helix' DNA-binding domain"/>
    <property type="match status" value="1"/>
</dbReference>
<name>A0ABY7BU14_9HYPH</name>
<dbReference type="EMBL" id="CP114029">
    <property type="protein sequence ID" value="WAP66909.1"/>
    <property type="molecule type" value="Genomic_DNA"/>
</dbReference>
<organism evidence="6 7">
    <name type="scientific">Jiella pelagia</name>
    <dbReference type="NCBI Taxonomy" id="2986949"/>
    <lineage>
        <taxon>Bacteria</taxon>
        <taxon>Pseudomonadati</taxon>
        <taxon>Pseudomonadota</taxon>
        <taxon>Alphaproteobacteria</taxon>
        <taxon>Hyphomicrobiales</taxon>
        <taxon>Aurantimonadaceae</taxon>
        <taxon>Jiella</taxon>
    </lineage>
</organism>
<evidence type="ECO:0000256" key="2">
    <source>
        <dbReference type="ARBA" id="ARBA00023125"/>
    </source>
</evidence>
<accession>A0ABY7BU14</accession>
<dbReference type="Gene3D" id="1.10.10.10">
    <property type="entry name" value="Winged helix-like DNA-binding domain superfamily/Winged helix DNA-binding domain"/>
    <property type="match status" value="1"/>
</dbReference>
<dbReference type="RefSeq" id="WP_268879354.1">
    <property type="nucleotide sequence ID" value="NZ_CP114029.1"/>
</dbReference>
<sequence length="234" mass="26062">MARRGMSEDETSPSTIERRKRAPGDGESLGRKAYVAIRAMIMERRLTGGEILSEEKLAGELDISRTPVREAMFLLQNAGLIQKEINQPFRVRLVSNREYFQSMRLRELLEGEAIATAVSAIAPGPLAEVEHAMLALKDDPDVPAEVHWAADERLHEMIADASGNEVMAAMIASLRITTRLYELSGLPSRFRPDTEEHIAIIEAIRMGDKDEARAAMQAHIRSLTNDVLTTMARL</sequence>
<dbReference type="PANTHER" id="PTHR43537:SF24">
    <property type="entry name" value="GLUCONATE OPERON TRANSCRIPTIONAL REPRESSOR"/>
    <property type="match status" value="1"/>
</dbReference>
<dbReference type="SUPFAM" id="SSF48008">
    <property type="entry name" value="GntR ligand-binding domain-like"/>
    <property type="match status" value="1"/>
</dbReference>
<keyword evidence="2" id="KW-0238">DNA-binding</keyword>
<dbReference type="Proteomes" id="UP001164020">
    <property type="component" value="Chromosome"/>
</dbReference>
<dbReference type="InterPro" id="IPR000524">
    <property type="entry name" value="Tscrpt_reg_HTH_GntR"/>
</dbReference>
<dbReference type="SMART" id="SM00895">
    <property type="entry name" value="FCD"/>
    <property type="match status" value="1"/>
</dbReference>
<dbReference type="Gene3D" id="1.20.120.530">
    <property type="entry name" value="GntR ligand-binding domain-like"/>
    <property type="match status" value="1"/>
</dbReference>
<dbReference type="InterPro" id="IPR036390">
    <property type="entry name" value="WH_DNA-bd_sf"/>
</dbReference>